<dbReference type="AlphaFoldDB" id="D2VV85"/>
<keyword evidence="2" id="KW-1185">Reference proteome</keyword>
<protein>
    <submittedName>
        <fullName evidence="1">Predicted protein</fullName>
    </submittedName>
</protein>
<accession>D2VV85</accession>
<proteinExistence type="predicted"/>
<dbReference type="SUPFAM" id="SSF48403">
    <property type="entry name" value="Ankyrin repeat"/>
    <property type="match status" value="1"/>
</dbReference>
<reference evidence="1 2" key="1">
    <citation type="journal article" date="2010" name="Cell">
        <title>The genome of Naegleria gruberi illuminates early eukaryotic versatility.</title>
        <authorList>
            <person name="Fritz-Laylin L.K."/>
            <person name="Prochnik S.E."/>
            <person name="Ginger M.L."/>
            <person name="Dacks J.B."/>
            <person name="Carpenter M.L."/>
            <person name="Field M.C."/>
            <person name="Kuo A."/>
            <person name="Paredez A."/>
            <person name="Chapman J."/>
            <person name="Pham J."/>
            <person name="Shu S."/>
            <person name="Neupane R."/>
            <person name="Cipriano M."/>
            <person name="Mancuso J."/>
            <person name="Tu H."/>
            <person name="Salamov A."/>
            <person name="Lindquist E."/>
            <person name="Shapiro H."/>
            <person name="Lucas S."/>
            <person name="Grigoriev I.V."/>
            <person name="Cande W.Z."/>
            <person name="Fulton C."/>
            <person name="Rokhsar D.S."/>
            <person name="Dawson S.C."/>
        </authorList>
    </citation>
    <scope>NUCLEOTIDE SEQUENCE [LARGE SCALE GENOMIC DNA]</scope>
    <source>
        <strain evidence="1 2">NEG-M</strain>
    </source>
</reference>
<dbReference type="InterPro" id="IPR036770">
    <property type="entry name" value="Ankyrin_rpt-contain_sf"/>
</dbReference>
<dbReference type="RefSeq" id="XP_002671934.1">
    <property type="nucleotide sequence ID" value="XM_002671888.1"/>
</dbReference>
<dbReference type="KEGG" id="ngr:NAEGRDRAFT_52520"/>
<organism evidence="2">
    <name type="scientific">Naegleria gruberi</name>
    <name type="common">Amoeba</name>
    <dbReference type="NCBI Taxonomy" id="5762"/>
    <lineage>
        <taxon>Eukaryota</taxon>
        <taxon>Discoba</taxon>
        <taxon>Heterolobosea</taxon>
        <taxon>Tetramitia</taxon>
        <taxon>Eutetramitia</taxon>
        <taxon>Vahlkampfiidae</taxon>
        <taxon>Naegleria</taxon>
    </lineage>
</organism>
<dbReference type="OMA" id="EHENIWI"/>
<dbReference type="EMBL" id="GG738901">
    <property type="protein sequence ID" value="EFC39190.1"/>
    <property type="molecule type" value="Genomic_DNA"/>
</dbReference>
<evidence type="ECO:0000313" key="1">
    <source>
        <dbReference type="EMBL" id="EFC39190.1"/>
    </source>
</evidence>
<gene>
    <name evidence="1" type="ORF">NAEGRDRAFT_52520</name>
</gene>
<dbReference type="Proteomes" id="UP000006671">
    <property type="component" value="Unassembled WGS sequence"/>
</dbReference>
<dbReference type="InParanoid" id="D2VV85"/>
<dbReference type="OrthoDB" id="10658689at2759"/>
<name>D2VV85_NAEGR</name>
<dbReference type="VEuPathDB" id="AmoebaDB:NAEGRDRAFT_52520"/>
<evidence type="ECO:0000313" key="2">
    <source>
        <dbReference type="Proteomes" id="UP000006671"/>
    </source>
</evidence>
<dbReference type="GeneID" id="8853459"/>
<sequence>MARTRGSIRNNGYPDVTRMAPRKLYLEEKPPIKEYLRRFEKALSSNPDEFDMTVYEACPDITKLWIIQDQRKPKVVDQEISWEGSFELLEHLPNELKLEIIDFIPTRSLHQMHRRRLEKLGEDILMESVNEKCLYYLDKPFVTYHKMRIINKECARRMNLKILATDSFDLSSFHDEISVDRKRSLYYFLEFIRVQSLLERKEISLDNPFIYEGVENIKKLDKKIFISEPELFPKNTDIPSTDQNEPISSETFQTITTELEDEKLEDLLSEKLSIYVTPTRRRRKPQFVEKRDTKAIEKAQFYQELVPADNIPTKITLDHLNANFLEEVSQYLGENNTIKHIVFSGMDSAFLTWILKSLKGLKTVDMVSCVVPPYFVTDQGNLHNIERISFFNCANVFIDEFENLANSLSRSCIIESFLNDEEEHCDFDGQFKYFVNDELQTESIGDDNEKLVIHSHSNDTFILNERMKTFFSYDYFRCTGANHPLNFLQFQDALPIKQKKNISEFMFKEKRIPIEFSIAMIANNEPNLIYCYIIYLANTYQNGRLQTPTVDGTISSLKYGWIPTKMMQELTLNTLTSDYLPLALNYMKNKLSVRIFAQFLRDLLLERIFGHNTNDNELFAIYTVIKKVLPTEEKHVLYEHVKCISNKNAEKYLPSVTVPILGLIFNNFQLGVALLNEMSDYELLFQNELGDTILHFPLAHDNLLINMILEKQPKLAKIVNNYNSTILHNFTADNYYRIPVIYNLIHKFDADPNHRDIFGNTPFDEGNFNFDYETGIISHRFN</sequence>